<reference evidence="9" key="1">
    <citation type="submission" date="2021-01" db="EMBL/GenBank/DDBJ databases">
        <title>Whole genome shotgun sequence of Planosporangium mesophilum NBRC 109066.</title>
        <authorList>
            <person name="Komaki H."/>
            <person name="Tamura T."/>
        </authorList>
    </citation>
    <scope>NUCLEOTIDE SEQUENCE</scope>
    <source>
        <strain evidence="9">NBRC 109066</strain>
    </source>
</reference>
<feature type="transmembrane region" description="Helical" evidence="7">
    <location>
        <begin position="118"/>
        <end position="139"/>
    </location>
</feature>
<feature type="transmembrane region" description="Helical" evidence="7">
    <location>
        <begin position="257"/>
        <end position="277"/>
    </location>
</feature>
<feature type="transmembrane region" description="Helical" evidence="7">
    <location>
        <begin position="205"/>
        <end position="224"/>
    </location>
</feature>
<dbReference type="EMBL" id="BOON01000047">
    <property type="protein sequence ID" value="GII25203.1"/>
    <property type="molecule type" value="Genomic_DNA"/>
</dbReference>
<feature type="transmembrane region" description="Helical" evidence="7">
    <location>
        <begin position="344"/>
        <end position="361"/>
    </location>
</feature>
<dbReference type="AlphaFoldDB" id="A0A8J3X5Y9"/>
<keyword evidence="6 7" id="KW-0472">Membrane</keyword>
<feature type="transmembrane region" description="Helical" evidence="7">
    <location>
        <begin position="373"/>
        <end position="391"/>
    </location>
</feature>
<evidence type="ECO:0000256" key="6">
    <source>
        <dbReference type="ARBA" id="ARBA00023136"/>
    </source>
</evidence>
<dbReference type="Proteomes" id="UP000599074">
    <property type="component" value="Unassembled WGS sequence"/>
</dbReference>
<feature type="transmembrane region" description="Helical" evidence="7">
    <location>
        <begin position="431"/>
        <end position="453"/>
    </location>
</feature>
<accession>A0A8J3X5Y9</accession>
<evidence type="ECO:0000256" key="3">
    <source>
        <dbReference type="ARBA" id="ARBA00022475"/>
    </source>
</evidence>
<feature type="transmembrane region" description="Helical" evidence="7">
    <location>
        <begin position="145"/>
        <end position="166"/>
    </location>
</feature>
<protein>
    <submittedName>
        <fullName evidence="9">Type VII secretion integral membrane protein EccD</fullName>
    </submittedName>
</protein>
<name>A0A8J3X5Y9_9ACTN</name>
<keyword evidence="5 7" id="KW-1133">Transmembrane helix</keyword>
<organism evidence="9 10">
    <name type="scientific">Planosporangium mesophilum</name>
    <dbReference type="NCBI Taxonomy" id="689768"/>
    <lineage>
        <taxon>Bacteria</taxon>
        <taxon>Bacillati</taxon>
        <taxon>Actinomycetota</taxon>
        <taxon>Actinomycetes</taxon>
        <taxon>Micromonosporales</taxon>
        <taxon>Micromonosporaceae</taxon>
        <taxon>Planosporangium</taxon>
    </lineage>
</organism>
<evidence type="ECO:0000256" key="4">
    <source>
        <dbReference type="ARBA" id="ARBA00022692"/>
    </source>
</evidence>
<dbReference type="Gene3D" id="3.10.20.90">
    <property type="entry name" value="Phosphatidylinositol 3-kinase Catalytic Subunit, Chain A, domain 1"/>
    <property type="match status" value="1"/>
</dbReference>
<dbReference type="NCBIfam" id="TIGR03920">
    <property type="entry name" value="T7SS_EccD"/>
    <property type="match status" value="1"/>
</dbReference>
<dbReference type="RefSeq" id="WP_168115240.1">
    <property type="nucleotide sequence ID" value="NZ_BOON01000047.1"/>
</dbReference>
<proteinExistence type="inferred from homology"/>
<evidence type="ECO:0000256" key="7">
    <source>
        <dbReference type="SAM" id="Phobius"/>
    </source>
</evidence>
<evidence type="ECO:0000256" key="1">
    <source>
        <dbReference type="ARBA" id="ARBA00004651"/>
    </source>
</evidence>
<evidence type="ECO:0000259" key="8">
    <source>
        <dbReference type="Pfam" id="PF19053"/>
    </source>
</evidence>
<evidence type="ECO:0000313" key="10">
    <source>
        <dbReference type="Proteomes" id="UP000599074"/>
    </source>
</evidence>
<feature type="transmembrane region" description="Helical" evidence="7">
    <location>
        <begin position="320"/>
        <end position="338"/>
    </location>
</feature>
<evidence type="ECO:0000313" key="9">
    <source>
        <dbReference type="EMBL" id="GII25203.1"/>
    </source>
</evidence>
<feature type="transmembrane region" description="Helical" evidence="7">
    <location>
        <begin position="397"/>
        <end position="419"/>
    </location>
</feature>
<comment type="caution">
    <text evidence="9">The sequence shown here is derived from an EMBL/GenBank/DDBJ whole genome shotgun (WGS) entry which is preliminary data.</text>
</comment>
<sequence>MPAPSTGLARVTISSPQRRVDVALPDGVPLAELLPELLGHAGEGLADDGERHGGWLLRRGDGTALSTASPLAAQGVRDGAVLHLVPARAEWPELEYDDVVEAIAAGSRRYGAAWNARASRVTGLVAAGLVLAVGLLAVLRSGPSWTVPGLVALGVGVLLVVVGVVASRAYGDGPVGATLGGYALPFAFVGGLLVLRPDQAPLDEWHLLVGATVLLLFSLVAAVGVGYALRLFVTGATAGLLGVVAALVGHLTSAAGAAALLLALLVAGIGAVPLLAIRLGKLPMPATTLPVELSASGQGLEPLPERERVFAAVARTDEMLTGMLLGMVATGVASSLLLARTGDLASELLIGVASGALLLRARLFVTIRQRLPLIVAGVAGYVLLGAGVVVARGGWPALVGAFGIAIVAVLVAVAGARYAQQSPSPYLGRAADVLDALCVVSVLPIACAVLGLYGRVRGFTS</sequence>
<feature type="domain" description="EccD-like transmembrane" evidence="8">
    <location>
        <begin position="119"/>
        <end position="458"/>
    </location>
</feature>
<comment type="subcellular location">
    <subcellularLocation>
        <location evidence="1">Cell membrane</location>
        <topology evidence="1">Multi-pass membrane protein</topology>
    </subcellularLocation>
</comment>
<dbReference type="GO" id="GO:0005886">
    <property type="term" value="C:plasma membrane"/>
    <property type="evidence" value="ECO:0007669"/>
    <property type="project" value="UniProtKB-SubCell"/>
</dbReference>
<evidence type="ECO:0000256" key="5">
    <source>
        <dbReference type="ARBA" id="ARBA00022989"/>
    </source>
</evidence>
<keyword evidence="4 7" id="KW-0812">Transmembrane</keyword>
<dbReference type="PIRSF" id="PIRSF017804">
    <property type="entry name" value="Secretion_EccD1"/>
    <property type="match status" value="1"/>
</dbReference>
<dbReference type="InterPro" id="IPR024962">
    <property type="entry name" value="YukD-like"/>
</dbReference>
<dbReference type="Pfam" id="PF19053">
    <property type="entry name" value="EccD"/>
    <property type="match status" value="1"/>
</dbReference>
<comment type="similarity">
    <text evidence="2">Belongs to the EccD/Snm4 family.</text>
</comment>
<dbReference type="Pfam" id="PF08817">
    <property type="entry name" value="YukD"/>
    <property type="match status" value="1"/>
</dbReference>
<feature type="transmembrane region" description="Helical" evidence="7">
    <location>
        <begin position="231"/>
        <end position="251"/>
    </location>
</feature>
<keyword evidence="10" id="KW-1185">Reference proteome</keyword>
<evidence type="ECO:0000256" key="2">
    <source>
        <dbReference type="ARBA" id="ARBA00006162"/>
    </source>
</evidence>
<dbReference type="InterPro" id="IPR006707">
    <property type="entry name" value="T7SS_EccD"/>
</dbReference>
<keyword evidence="3" id="KW-1003">Cell membrane</keyword>
<gene>
    <name evidence="9" type="ORF">Pme01_48000</name>
</gene>
<dbReference type="InterPro" id="IPR044049">
    <property type="entry name" value="EccD_transm"/>
</dbReference>
<feature type="transmembrane region" description="Helical" evidence="7">
    <location>
        <begin position="173"/>
        <end position="193"/>
    </location>
</feature>